<evidence type="ECO:0000256" key="6">
    <source>
        <dbReference type="ARBA" id="ARBA00022909"/>
    </source>
</evidence>
<evidence type="ECO:0000256" key="7">
    <source>
        <dbReference type="ARBA" id="ARBA00022962"/>
    </source>
</evidence>
<reference evidence="14" key="1">
    <citation type="submission" date="2016-03" db="EMBL/GenBank/DDBJ databases">
        <authorList>
            <person name="Devillers Hugo."/>
        </authorList>
    </citation>
    <scope>NUCLEOTIDE SEQUENCE [LARGE SCALE GENOMIC DNA]</scope>
</reference>
<sequence length="765" mass="85892">MVVNVLFIDSYDSFSYNLVKLIRAQSDQIHVTIIHNNTFASFDELRQFLTYFDCIVVGPGPGNPKNGYEDVGLLNEMFCSELQVPVLGICLGFQVMCLSAGCTISQLSEIKHGQVYDIKVISSESNEEGSSRKSLFENYPTTFKSVRYHSLKVSVNADSTSVYPLCDTTDENGKVLMGAQIAATPWYGVQYHPESCCSDLGGLLISNFLTIAKNFNKSQQRLNSRYRLAEDDLQRQKIIALLDKTIDKTSVYKKPTLTDSKITIKEHKIAPNARLALEFCNSLAVPFFLMSSSTIQDNRGEHSIIALPNERSTVFTHYDQLHKTLVYKWRDRRISKDMIAAATSNNEVNVEGLDCINEDKGNFWKTIGSFMKDQLVSNRPDLPFIGGLVGVLGYEMGSFTVNRDKGKIVPDAKLVFIENSIIVDLKKGKVSFISLNNNFPADIEKRVLDVIAVDGVKSTSSDLAQLPHGVGFGIKMPTKEKYAEAFEKSQKYLHQGDSYEVCLTTQTEVRPEKRVDPWRIFQTLIRRNPAPFASFFEFSDLEAGWSDLCLLSTSPERFLKWDRDSCELRPIKGTVKKDESSTLESATKILKTPKEFGENLMILDLIRNDLYELLDKVTVDELMSVEEYETLYQLVSVVKGHKLHDSPYSGIDLLRHSLPAGSMTGAPKKNTVQLLQDEIETDLNAHLTSSGVRGVYSGVTGYWSCNDRGDWSVNIRCMYSYDDAESWRLGAGGAITVLSTLEGEWEEMHTKLSSALQIFRDSSNN</sequence>
<comment type="pathway">
    <text evidence="2">Cofactor biosynthesis; tetrahydrofolate biosynthesis; 4-aminobenzoate from chorismate: step 1/2.</text>
</comment>
<evidence type="ECO:0000256" key="4">
    <source>
        <dbReference type="ARBA" id="ARBA00013139"/>
    </source>
</evidence>
<name>A0A1G4KHU1_9SACH</name>
<dbReference type="GO" id="GO:0008153">
    <property type="term" value="P:4-aminobenzoate biosynthetic process"/>
    <property type="evidence" value="ECO:0007669"/>
    <property type="project" value="TreeGrafter"/>
</dbReference>
<evidence type="ECO:0000256" key="5">
    <source>
        <dbReference type="ARBA" id="ARBA00022679"/>
    </source>
</evidence>
<dbReference type="CDD" id="cd01743">
    <property type="entry name" value="GATase1_Anthranilate_Synthase"/>
    <property type="match status" value="1"/>
</dbReference>
<protein>
    <recommendedName>
        <fullName evidence="4">aminodeoxychorismate synthase</fullName>
        <ecNumber evidence="4">2.6.1.85</ecNumber>
    </recommendedName>
    <alternativeName>
        <fullName evidence="8">Para-aminobenzoate synthase</fullName>
    </alternativeName>
    <alternativeName>
        <fullName evidence="9">p-aminobenzoic acid synthase</fullName>
    </alternativeName>
</protein>
<dbReference type="Gene3D" id="3.40.50.880">
    <property type="match status" value="1"/>
</dbReference>
<gene>
    <name evidence="13" type="ORF">LAME_0H15390G</name>
</gene>
<evidence type="ECO:0000259" key="12">
    <source>
        <dbReference type="Pfam" id="PF04715"/>
    </source>
</evidence>
<dbReference type="PRINTS" id="PR00096">
    <property type="entry name" value="GATASE"/>
</dbReference>
<evidence type="ECO:0000256" key="3">
    <source>
        <dbReference type="ARBA" id="ARBA00005970"/>
    </source>
</evidence>
<evidence type="ECO:0000259" key="11">
    <source>
        <dbReference type="Pfam" id="PF00425"/>
    </source>
</evidence>
<feature type="domain" description="Chorismate-utilising enzyme C-terminal" evidence="11">
    <location>
        <begin position="479"/>
        <end position="751"/>
    </location>
</feature>
<dbReference type="PROSITE" id="PS51273">
    <property type="entry name" value="GATASE_TYPE_1"/>
    <property type="match status" value="1"/>
</dbReference>
<evidence type="ECO:0000313" key="13">
    <source>
        <dbReference type="EMBL" id="SCV04055.1"/>
    </source>
</evidence>
<dbReference type="InterPro" id="IPR006221">
    <property type="entry name" value="TrpG/PapA_dom"/>
</dbReference>
<dbReference type="PRINTS" id="PR00097">
    <property type="entry name" value="ANTSNTHASEII"/>
</dbReference>
<dbReference type="OrthoDB" id="64220at2759"/>
<evidence type="ECO:0000256" key="2">
    <source>
        <dbReference type="ARBA" id="ARBA00005009"/>
    </source>
</evidence>
<dbReference type="InterPro" id="IPR010117">
    <property type="entry name" value="PabB_fungal"/>
</dbReference>
<dbReference type="AlphaFoldDB" id="A0A1G4KHU1"/>
<dbReference type="InterPro" id="IPR029062">
    <property type="entry name" value="Class_I_gatase-like"/>
</dbReference>
<dbReference type="GO" id="GO:0046656">
    <property type="term" value="P:folic acid biosynthetic process"/>
    <property type="evidence" value="ECO:0007669"/>
    <property type="project" value="UniProtKB-KW"/>
</dbReference>
<feature type="domain" description="Anthranilate synthase component I N-terminal" evidence="12">
    <location>
        <begin position="287"/>
        <end position="430"/>
    </location>
</feature>
<dbReference type="InterPro" id="IPR006805">
    <property type="entry name" value="Anth_synth_I_N"/>
</dbReference>
<dbReference type="PANTHER" id="PTHR11236">
    <property type="entry name" value="AMINOBENZOATE/ANTHRANILATE SYNTHASE"/>
    <property type="match status" value="1"/>
</dbReference>
<dbReference type="NCBIfam" id="TIGR01823">
    <property type="entry name" value="PabB-fungal"/>
    <property type="match status" value="1"/>
</dbReference>
<dbReference type="SUPFAM" id="SSF56322">
    <property type="entry name" value="ADC synthase"/>
    <property type="match status" value="1"/>
</dbReference>
<dbReference type="EMBL" id="LT598480">
    <property type="protein sequence ID" value="SCV04055.1"/>
    <property type="molecule type" value="Genomic_DNA"/>
</dbReference>
<dbReference type="Pfam" id="PF04715">
    <property type="entry name" value="Anth_synt_I_N"/>
    <property type="match status" value="1"/>
</dbReference>
<dbReference type="InterPro" id="IPR017926">
    <property type="entry name" value="GATASE"/>
</dbReference>
<keyword evidence="5" id="KW-0808">Transferase</keyword>
<dbReference type="NCBIfam" id="TIGR00566">
    <property type="entry name" value="trpG_papA"/>
    <property type="match status" value="1"/>
</dbReference>
<comment type="similarity">
    <text evidence="3">In the C-terminal section; belongs to the anthranilate synthase component I family.</text>
</comment>
<dbReference type="Gene3D" id="3.60.120.10">
    <property type="entry name" value="Anthranilate synthase"/>
    <property type="match status" value="1"/>
</dbReference>
<evidence type="ECO:0000259" key="10">
    <source>
        <dbReference type="Pfam" id="PF00117"/>
    </source>
</evidence>
<dbReference type="GO" id="GO:0005737">
    <property type="term" value="C:cytoplasm"/>
    <property type="evidence" value="ECO:0007669"/>
    <property type="project" value="TreeGrafter"/>
</dbReference>
<dbReference type="Proteomes" id="UP000191144">
    <property type="component" value="Chromosome H"/>
</dbReference>
<evidence type="ECO:0000256" key="8">
    <source>
        <dbReference type="ARBA" id="ARBA00031329"/>
    </source>
</evidence>
<dbReference type="GO" id="GO:0046820">
    <property type="term" value="F:4-amino-4-deoxychorismate synthase activity"/>
    <property type="evidence" value="ECO:0007669"/>
    <property type="project" value="UniProtKB-EC"/>
</dbReference>
<comment type="catalytic activity">
    <reaction evidence="1">
        <text>chorismate + L-glutamine = 4-amino-4-deoxychorismate + L-glutamate</text>
        <dbReference type="Rhea" id="RHEA:11672"/>
        <dbReference type="ChEBI" id="CHEBI:29748"/>
        <dbReference type="ChEBI" id="CHEBI:29985"/>
        <dbReference type="ChEBI" id="CHEBI:58359"/>
        <dbReference type="ChEBI" id="CHEBI:58406"/>
        <dbReference type="EC" id="2.6.1.85"/>
    </reaction>
</comment>
<organism evidence="13 14">
    <name type="scientific">Lachancea meyersii CBS 8951</name>
    <dbReference type="NCBI Taxonomy" id="1266667"/>
    <lineage>
        <taxon>Eukaryota</taxon>
        <taxon>Fungi</taxon>
        <taxon>Dikarya</taxon>
        <taxon>Ascomycota</taxon>
        <taxon>Saccharomycotina</taxon>
        <taxon>Saccharomycetes</taxon>
        <taxon>Saccharomycetales</taxon>
        <taxon>Saccharomycetaceae</taxon>
        <taxon>Lachancea</taxon>
    </lineage>
</organism>
<proteinExistence type="inferred from homology"/>
<dbReference type="InterPro" id="IPR015890">
    <property type="entry name" value="Chorismate_C"/>
</dbReference>
<dbReference type="Pfam" id="PF00425">
    <property type="entry name" value="Chorismate_bind"/>
    <property type="match status" value="1"/>
</dbReference>
<dbReference type="InterPro" id="IPR019999">
    <property type="entry name" value="Anth_synth_I-like"/>
</dbReference>
<dbReference type="Pfam" id="PF00117">
    <property type="entry name" value="GATase"/>
    <property type="match status" value="1"/>
</dbReference>
<keyword evidence="14" id="KW-1185">Reference proteome</keyword>
<keyword evidence="6" id="KW-0289">Folate biosynthesis</keyword>
<dbReference type="GO" id="GO:0046654">
    <property type="term" value="P:tetrahydrofolate biosynthetic process"/>
    <property type="evidence" value="ECO:0007669"/>
    <property type="project" value="UniProtKB-UniPathway"/>
</dbReference>
<dbReference type="SUPFAM" id="SSF52317">
    <property type="entry name" value="Class I glutamine amidotransferase-like"/>
    <property type="match status" value="1"/>
</dbReference>
<keyword evidence="7" id="KW-0315">Glutamine amidotransferase</keyword>
<evidence type="ECO:0000256" key="9">
    <source>
        <dbReference type="ARBA" id="ARBA00031904"/>
    </source>
</evidence>
<dbReference type="EC" id="2.6.1.85" evidence="4"/>
<dbReference type="GO" id="GO:0000162">
    <property type="term" value="P:L-tryptophan biosynthetic process"/>
    <property type="evidence" value="ECO:0007669"/>
    <property type="project" value="TreeGrafter"/>
</dbReference>
<accession>A0A1G4KHU1</accession>
<dbReference type="PRINTS" id="PR00099">
    <property type="entry name" value="CPSGATASE"/>
</dbReference>
<feature type="domain" description="Glutamine amidotransferase" evidence="10">
    <location>
        <begin position="7"/>
        <end position="209"/>
    </location>
</feature>
<dbReference type="PANTHER" id="PTHR11236:SF18">
    <property type="entry name" value="AMINODEOXYCHORISMATE SYNTHASE"/>
    <property type="match status" value="1"/>
</dbReference>
<dbReference type="InterPro" id="IPR005801">
    <property type="entry name" value="ADC_synthase"/>
</dbReference>
<evidence type="ECO:0000313" key="14">
    <source>
        <dbReference type="Proteomes" id="UP000191144"/>
    </source>
</evidence>
<evidence type="ECO:0000256" key="1">
    <source>
        <dbReference type="ARBA" id="ARBA00001000"/>
    </source>
</evidence>
<dbReference type="UniPathway" id="UPA00077">
    <property type="reaction ID" value="UER00149"/>
</dbReference>